<evidence type="ECO:0000256" key="6">
    <source>
        <dbReference type="ARBA" id="ARBA00023136"/>
    </source>
</evidence>
<dbReference type="Pfam" id="PF00083">
    <property type="entry name" value="Sugar_tr"/>
    <property type="match status" value="1"/>
</dbReference>
<dbReference type="InParanoid" id="A0A136IJK0"/>
<evidence type="ECO:0000259" key="8">
    <source>
        <dbReference type="PROSITE" id="PS50850"/>
    </source>
</evidence>
<dbReference type="InterPro" id="IPR036259">
    <property type="entry name" value="MFS_trans_sf"/>
</dbReference>
<evidence type="ECO:0000256" key="3">
    <source>
        <dbReference type="ARBA" id="ARBA00022448"/>
    </source>
</evidence>
<evidence type="ECO:0000256" key="5">
    <source>
        <dbReference type="ARBA" id="ARBA00022989"/>
    </source>
</evidence>
<accession>A0A136IJK0</accession>
<comment type="similarity">
    <text evidence="2 7">Belongs to the major facilitator superfamily. Sugar transporter (TC 2.A.1.1) family.</text>
</comment>
<dbReference type="Gene3D" id="1.20.1250.20">
    <property type="entry name" value="MFS general substrate transporter like domains"/>
    <property type="match status" value="1"/>
</dbReference>
<evidence type="ECO:0000313" key="9">
    <source>
        <dbReference type="EMBL" id="KXJ85143.1"/>
    </source>
</evidence>
<feature type="domain" description="Major facilitator superfamily (MFS) profile" evidence="8">
    <location>
        <begin position="11"/>
        <end position="460"/>
    </location>
</feature>
<evidence type="ECO:0000256" key="1">
    <source>
        <dbReference type="ARBA" id="ARBA00004141"/>
    </source>
</evidence>
<dbReference type="PROSITE" id="PS00217">
    <property type="entry name" value="SUGAR_TRANSPORT_2"/>
    <property type="match status" value="1"/>
</dbReference>
<dbReference type="GO" id="GO:0005351">
    <property type="term" value="F:carbohydrate:proton symporter activity"/>
    <property type="evidence" value="ECO:0007669"/>
    <property type="project" value="TreeGrafter"/>
</dbReference>
<dbReference type="InterPro" id="IPR020846">
    <property type="entry name" value="MFS_dom"/>
</dbReference>
<dbReference type="AlphaFoldDB" id="A0A136IJK0"/>
<organism evidence="9 10">
    <name type="scientific">Microdochium bolleyi</name>
    <dbReference type="NCBI Taxonomy" id="196109"/>
    <lineage>
        <taxon>Eukaryota</taxon>
        <taxon>Fungi</taxon>
        <taxon>Dikarya</taxon>
        <taxon>Ascomycota</taxon>
        <taxon>Pezizomycotina</taxon>
        <taxon>Sordariomycetes</taxon>
        <taxon>Xylariomycetidae</taxon>
        <taxon>Xylariales</taxon>
        <taxon>Microdochiaceae</taxon>
        <taxon>Microdochium</taxon>
    </lineage>
</organism>
<dbReference type="InterPro" id="IPR005829">
    <property type="entry name" value="Sugar_transporter_CS"/>
</dbReference>
<dbReference type="EMBL" id="KQ964294">
    <property type="protein sequence ID" value="KXJ85143.1"/>
    <property type="molecule type" value="Genomic_DNA"/>
</dbReference>
<dbReference type="InterPro" id="IPR003663">
    <property type="entry name" value="Sugar/inositol_transpt"/>
</dbReference>
<gene>
    <name evidence="9" type="ORF">Micbo1qcDRAFT_128527</name>
</gene>
<dbReference type="PROSITE" id="PS50850">
    <property type="entry name" value="MFS"/>
    <property type="match status" value="1"/>
</dbReference>
<dbReference type="OrthoDB" id="6612291at2759"/>
<evidence type="ECO:0000256" key="2">
    <source>
        <dbReference type="ARBA" id="ARBA00010992"/>
    </source>
</evidence>
<protein>
    <submittedName>
        <fullName evidence="9">General substrate transporter</fullName>
    </submittedName>
</protein>
<comment type="subcellular location">
    <subcellularLocation>
        <location evidence="1">Membrane</location>
        <topology evidence="1">Multi-pass membrane protein</topology>
    </subcellularLocation>
</comment>
<name>A0A136IJK0_9PEZI</name>
<proteinExistence type="inferred from homology"/>
<evidence type="ECO:0000256" key="7">
    <source>
        <dbReference type="RuleBase" id="RU003346"/>
    </source>
</evidence>
<evidence type="ECO:0000313" key="10">
    <source>
        <dbReference type="Proteomes" id="UP000070501"/>
    </source>
</evidence>
<keyword evidence="10" id="KW-1185">Reference proteome</keyword>
<dbReference type="Proteomes" id="UP000070501">
    <property type="component" value="Unassembled WGS sequence"/>
</dbReference>
<keyword evidence="3 7" id="KW-0813">Transport</keyword>
<keyword evidence="4" id="KW-0812">Transmembrane</keyword>
<reference evidence="10" key="1">
    <citation type="submission" date="2016-02" db="EMBL/GenBank/DDBJ databases">
        <title>Draft genome sequence of Microdochium bolleyi, a fungal endophyte of beachgrass.</title>
        <authorList>
            <consortium name="DOE Joint Genome Institute"/>
            <person name="David A.S."/>
            <person name="May G."/>
            <person name="Haridas S."/>
            <person name="Lim J."/>
            <person name="Wang M."/>
            <person name="Labutti K."/>
            <person name="Lipzen A."/>
            <person name="Barry K."/>
            <person name="Grigoriev I.V."/>
        </authorList>
    </citation>
    <scope>NUCLEOTIDE SEQUENCE [LARGE SCALE GENOMIC DNA]</scope>
    <source>
        <strain evidence="10">J235TASD1</strain>
    </source>
</reference>
<dbReference type="PRINTS" id="PR00171">
    <property type="entry name" value="SUGRTRNSPORT"/>
</dbReference>
<keyword evidence="6" id="KW-0472">Membrane</keyword>
<sequence>MARVSTYNLLIGITAALGSFTYGFGFASFATSLGQPGFYAYFGLSLDGADGVVTNNILGAINALFFFGAMAGALAGGPAADRFGRRHALMGASTLAAIGGALAAGSVHIIMLIVVRVLQGVGLGCLATVTPVYLAEVSTAQKRGMLTGLHGFFLVSGYCVSAWVGYGCFFATDMTFGWRGPLAFTTLPAMALLMGCCFVPESPRWLLLKGRFDEAWQTFKRLHDKYSNDPTLCDEFCRMDAQIKLEKEKPDGYWAILTNRSYRRRAMLSCYVQYAANSTGAMVIANYSVIIYNNLGLTGHMPLLLYAIYTMVGAIGNLGSLLTLDYIGRRPSLLIGFSGCLVALILETTMIAEFVTGTASLSEAASAGQRVAIFAIFLFVFAYGFFLDAASFVYSSEIYPTNIRARGVALATATYFVMCLTYVTPGATAIANIGWRYYVVFACLTAITVPVIYFFYPETKGEHMEELAKLFGDNSMGAMNDKDSYPPSPVSDLSACTYI</sequence>
<dbReference type="GO" id="GO:0016020">
    <property type="term" value="C:membrane"/>
    <property type="evidence" value="ECO:0007669"/>
    <property type="project" value="UniProtKB-SubCell"/>
</dbReference>
<dbReference type="NCBIfam" id="TIGR00879">
    <property type="entry name" value="SP"/>
    <property type="match status" value="1"/>
</dbReference>
<dbReference type="InterPro" id="IPR005828">
    <property type="entry name" value="MFS_sugar_transport-like"/>
</dbReference>
<evidence type="ECO:0000256" key="4">
    <source>
        <dbReference type="ARBA" id="ARBA00022692"/>
    </source>
</evidence>
<dbReference type="PANTHER" id="PTHR48022">
    <property type="entry name" value="PLASTIDIC GLUCOSE TRANSPORTER 4"/>
    <property type="match status" value="1"/>
</dbReference>
<dbReference type="PROSITE" id="PS00216">
    <property type="entry name" value="SUGAR_TRANSPORT_1"/>
    <property type="match status" value="2"/>
</dbReference>
<dbReference type="SUPFAM" id="SSF103473">
    <property type="entry name" value="MFS general substrate transporter"/>
    <property type="match status" value="1"/>
</dbReference>
<keyword evidence="5" id="KW-1133">Transmembrane helix</keyword>
<dbReference type="PANTHER" id="PTHR48022:SF11">
    <property type="entry name" value="MONOSACCHARIDE TRANSPORTER (HXT8), PUTATIVE (AFU_ORTHOLOGUE AFUA_2G08120)-RELATED"/>
    <property type="match status" value="1"/>
</dbReference>
<dbReference type="InterPro" id="IPR050360">
    <property type="entry name" value="MFS_Sugar_Transporters"/>
</dbReference>